<keyword evidence="9" id="KW-0804">Transcription</keyword>
<keyword evidence="10" id="KW-0539">Nucleus</keyword>
<dbReference type="GO" id="GO:0003676">
    <property type="term" value="F:nucleic acid binding"/>
    <property type="evidence" value="ECO:0007669"/>
    <property type="project" value="InterPro"/>
</dbReference>
<comment type="caution">
    <text evidence="13">The sequence shown here is derived from an EMBL/GenBank/DDBJ whole genome shotgun (WGS) entry which is preliminary data.</text>
</comment>
<dbReference type="PANTHER" id="PTHR20934">
    <property type="entry name" value="TRANSCRIPTION ELONGATION FACTOR 1 HOMOLOG"/>
    <property type="match status" value="1"/>
</dbReference>
<keyword evidence="6" id="KW-0863">Zinc-finger</keyword>
<dbReference type="Gene3D" id="2.20.25.190">
    <property type="match status" value="1"/>
</dbReference>
<dbReference type="GO" id="GO:0008270">
    <property type="term" value="F:zinc ion binding"/>
    <property type="evidence" value="ECO:0007669"/>
    <property type="project" value="UniProtKB-KW"/>
</dbReference>
<comment type="similarity">
    <text evidence="3">Belongs to the ELOF1 family.</text>
</comment>
<dbReference type="InterPro" id="IPR012337">
    <property type="entry name" value="RNaseH-like_sf"/>
</dbReference>
<evidence type="ECO:0000313" key="13">
    <source>
        <dbReference type="EMBL" id="KAJ4972850.1"/>
    </source>
</evidence>
<dbReference type="InterPro" id="IPR044730">
    <property type="entry name" value="RNase_H-like_dom_plant"/>
</dbReference>
<evidence type="ECO:0000256" key="5">
    <source>
        <dbReference type="ARBA" id="ARBA00022723"/>
    </source>
</evidence>
<comment type="function">
    <text evidence="1">Transcription elongation factor implicated in the maintenance of proper chromatin structure in actively transcribed regions.</text>
</comment>
<evidence type="ECO:0000256" key="3">
    <source>
        <dbReference type="ARBA" id="ARBA00009730"/>
    </source>
</evidence>
<protein>
    <recommendedName>
        <fullName evidence="4">Transcription elongation factor 1 homolog</fullName>
    </recommendedName>
</protein>
<keyword evidence="5" id="KW-0479">Metal-binding</keyword>
<dbReference type="SUPFAM" id="SSF57783">
    <property type="entry name" value="Zinc beta-ribbon"/>
    <property type="match status" value="1"/>
</dbReference>
<dbReference type="FunFam" id="2.20.25.190:FF:000001">
    <property type="entry name" value="Transcription elongation factor 1 homolog"/>
    <property type="match status" value="1"/>
</dbReference>
<evidence type="ECO:0000256" key="10">
    <source>
        <dbReference type="ARBA" id="ARBA00023242"/>
    </source>
</evidence>
<evidence type="ECO:0000259" key="12">
    <source>
        <dbReference type="Pfam" id="PF13456"/>
    </source>
</evidence>
<dbReference type="GO" id="GO:0006368">
    <property type="term" value="P:transcription elongation by RNA polymerase II"/>
    <property type="evidence" value="ECO:0007669"/>
    <property type="project" value="TreeGrafter"/>
</dbReference>
<gene>
    <name evidence="13" type="ORF">NE237_006024</name>
</gene>
<evidence type="ECO:0000256" key="6">
    <source>
        <dbReference type="ARBA" id="ARBA00022771"/>
    </source>
</evidence>
<evidence type="ECO:0000256" key="1">
    <source>
        <dbReference type="ARBA" id="ARBA00003357"/>
    </source>
</evidence>
<dbReference type="Pfam" id="PF13456">
    <property type="entry name" value="RVT_3"/>
    <property type="match status" value="1"/>
</dbReference>
<dbReference type="GO" id="GO:0004523">
    <property type="term" value="F:RNA-DNA hybrid ribonuclease activity"/>
    <property type="evidence" value="ECO:0007669"/>
    <property type="project" value="InterPro"/>
</dbReference>
<name>A0A9Q0QUS2_9MAGN</name>
<dbReference type="InterPro" id="IPR036397">
    <property type="entry name" value="RNaseH_sf"/>
</dbReference>
<evidence type="ECO:0000256" key="2">
    <source>
        <dbReference type="ARBA" id="ARBA00004123"/>
    </source>
</evidence>
<reference evidence="13" key="1">
    <citation type="journal article" date="2023" name="Plant J.">
        <title>The genome of the king protea, Protea cynaroides.</title>
        <authorList>
            <person name="Chang J."/>
            <person name="Duong T.A."/>
            <person name="Schoeman C."/>
            <person name="Ma X."/>
            <person name="Roodt D."/>
            <person name="Barker N."/>
            <person name="Li Z."/>
            <person name="Van de Peer Y."/>
            <person name="Mizrachi E."/>
        </authorList>
    </citation>
    <scope>NUCLEOTIDE SEQUENCE</scope>
    <source>
        <tissue evidence="13">Young leaves</tissue>
    </source>
</reference>
<dbReference type="InterPro" id="IPR007808">
    <property type="entry name" value="Elf1"/>
</dbReference>
<comment type="subcellular location">
    <subcellularLocation>
        <location evidence="2">Nucleus</location>
    </subcellularLocation>
</comment>
<dbReference type="Proteomes" id="UP001141806">
    <property type="component" value="Unassembled WGS sequence"/>
</dbReference>
<dbReference type="EMBL" id="JAMYWD010000004">
    <property type="protein sequence ID" value="KAJ4972850.1"/>
    <property type="molecule type" value="Genomic_DNA"/>
</dbReference>
<evidence type="ECO:0000256" key="7">
    <source>
        <dbReference type="ARBA" id="ARBA00022833"/>
    </source>
</evidence>
<keyword evidence="14" id="KW-1185">Reference proteome</keyword>
<dbReference type="GO" id="GO:0008023">
    <property type="term" value="C:transcription elongation factor complex"/>
    <property type="evidence" value="ECO:0007669"/>
    <property type="project" value="TreeGrafter"/>
</dbReference>
<sequence>MLGPLSVSHWSPPPHNFSKLNTDAAMGLEKQRGGIVFVFRDPLGQPFLAVSEPADFLSTAVGEALAIRLGRKAASVAGYSHLVVESDNQEVVNLVNDSTKDCDVRARAPRVKLTALVGVRKKGDFLVRSIFTEIHKAFGVRFLCSQALWRTNKRSRGLYQGRRDHRSDMGKRKSSAKPAPKKKMDKLESVFNCPFCNHEKSVDCRIDRKEMIGELSCGICQERYTTAINNLSEAIDIFSEWIDECERVNDVDVEISPKSPPLTHHDSW</sequence>
<dbReference type="Pfam" id="PF05129">
    <property type="entry name" value="Zn_ribbon_Elf1"/>
    <property type="match status" value="1"/>
</dbReference>
<dbReference type="GO" id="GO:0000993">
    <property type="term" value="F:RNA polymerase II complex binding"/>
    <property type="evidence" value="ECO:0007669"/>
    <property type="project" value="TreeGrafter"/>
</dbReference>
<dbReference type="InterPro" id="IPR002156">
    <property type="entry name" value="RNaseH_domain"/>
</dbReference>
<organism evidence="13 14">
    <name type="scientific">Protea cynaroides</name>
    <dbReference type="NCBI Taxonomy" id="273540"/>
    <lineage>
        <taxon>Eukaryota</taxon>
        <taxon>Viridiplantae</taxon>
        <taxon>Streptophyta</taxon>
        <taxon>Embryophyta</taxon>
        <taxon>Tracheophyta</taxon>
        <taxon>Spermatophyta</taxon>
        <taxon>Magnoliopsida</taxon>
        <taxon>Proteales</taxon>
        <taxon>Proteaceae</taxon>
        <taxon>Protea</taxon>
    </lineage>
</organism>
<feature type="compositionally biased region" description="Basic and acidic residues" evidence="11">
    <location>
        <begin position="161"/>
        <end position="171"/>
    </location>
</feature>
<dbReference type="OrthoDB" id="445983at2759"/>
<dbReference type="PANTHER" id="PTHR20934:SF0">
    <property type="entry name" value="TRANSCRIPTION ELONGATION FACTOR 1 HOMOLOG"/>
    <property type="match status" value="1"/>
</dbReference>
<keyword evidence="7" id="KW-0862">Zinc</keyword>
<dbReference type="Gene3D" id="3.30.420.10">
    <property type="entry name" value="Ribonuclease H-like superfamily/Ribonuclease H"/>
    <property type="match status" value="1"/>
</dbReference>
<feature type="region of interest" description="Disordered" evidence="11">
    <location>
        <begin position="159"/>
        <end position="183"/>
    </location>
</feature>
<dbReference type="AlphaFoldDB" id="A0A9Q0QUS2"/>
<keyword evidence="8" id="KW-0805">Transcription regulation</keyword>
<dbReference type="InterPro" id="IPR038567">
    <property type="entry name" value="T_Elf1_sf"/>
</dbReference>
<evidence type="ECO:0000256" key="4">
    <source>
        <dbReference type="ARBA" id="ARBA00014973"/>
    </source>
</evidence>
<dbReference type="CDD" id="cd06222">
    <property type="entry name" value="RNase_H_like"/>
    <property type="match status" value="1"/>
</dbReference>
<accession>A0A9Q0QUS2</accession>
<feature type="domain" description="RNase H type-1" evidence="12">
    <location>
        <begin position="21"/>
        <end position="100"/>
    </location>
</feature>
<evidence type="ECO:0000256" key="8">
    <source>
        <dbReference type="ARBA" id="ARBA00023015"/>
    </source>
</evidence>
<evidence type="ECO:0000256" key="9">
    <source>
        <dbReference type="ARBA" id="ARBA00023163"/>
    </source>
</evidence>
<feature type="compositionally biased region" description="Basic residues" evidence="11">
    <location>
        <begin position="172"/>
        <end position="183"/>
    </location>
</feature>
<evidence type="ECO:0000256" key="11">
    <source>
        <dbReference type="SAM" id="MobiDB-lite"/>
    </source>
</evidence>
<dbReference type="SUPFAM" id="SSF53098">
    <property type="entry name" value="Ribonuclease H-like"/>
    <property type="match status" value="1"/>
</dbReference>
<evidence type="ECO:0000313" key="14">
    <source>
        <dbReference type="Proteomes" id="UP001141806"/>
    </source>
</evidence>
<proteinExistence type="inferred from homology"/>